<name>A0A1Q8EQY8_9PSED</name>
<gene>
    <name evidence="2" type="ORF">BTN82_14170</name>
</gene>
<keyword evidence="1" id="KW-1133">Transmembrane helix</keyword>
<proteinExistence type="predicted"/>
<comment type="caution">
    <text evidence="2">The sequence shown here is derived from an EMBL/GenBank/DDBJ whole genome shotgun (WGS) entry which is preliminary data.</text>
</comment>
<dbReference type="InterPro" id="IPR021733">
    <property type="entry name" value="DUF3304"/>
</dbReference>
<protein>
    <recommendedName>
        <fullName evidence="4">DUF3304 domain-containing protein</fullName>
    </recommendedName>
</protein>
<evidence type="ECO:0000256" key="1">
    <source>
        <dbReference type="SAM" id="Phobius"/>
    </source>
</evidence>
<evidence type="ECO:0008006" key="4">
    <source>
        <dbReference type="Google" id="ProtNLM"/>
    </source>
</evidence>
<dbReference type="Pfam" id="PF11745">
    <property type="entry name" value="DUF3304"/>
    <property type="match status" value="1"/>
</dbReference>
<keyword evidence="1" id="KW-0472">Membrane</keyword>
<reference evidence="2 3" key="1">
    <citation type="submission" date="2016-12" db="EMBL/GenBank/DDBJ databases">
        <authorList>
            <person name="Song W.-J."/>
            <person name="Kurnit D.M."/>
        </authorList>
    </citation>
    <scope>NUCLEOTIDE SEQUENCE [LARGE SCALE GENOMIC DNA]</scope>
    <source>
        <strain evidence="2 3">PCL1601</strain>
    </source>
</reference>
<dbReference type="EMBL" id="MSCT01000010">
    <property type="protein sequence ID" value="OLF54196.1"/>
    <property type="molecule type" value="Genomic_DNA"/>
</dbReference>
<evidence type="ECO:0000313" key="2">
    <source>
        <dbReference type="EMBL" id="OLF54196.1"/>
    </source>
</evidence>
<feature type="transmembrane region" description="Helical" evidence="1">
    <location>
        <begin position="32"/>
        <end position="49"/>
    </location>
</feature>
<accession>A0A1Q8EQY8</accession>
<organism evidence="2 3">
    <name type="scientific">Pseudomonas chlororaphis</name>
    <dbReference type="NCBI Taxonomy" id="587753"/>
    <lineage>
        <taxon>Bacteria</taxon>
        <taxon>Pseudomonadati</taxon>
        <taxon>Pseudomonadota</taxon>
        <taxon>Gammaproteobacteria</taxon>
        <taxon>Pseudomonadales</taxon>
        <taxon>Pseudomonadaceae</taxon>
        <taxon>Pseudomonas</taxon>
    </lineage>
</organism>
<dbReference type="Proteomes" id="UP000185578">
    <property type="component" value="Unassembled WGS sequence"/>
</dbReference>
<evidence type="ECO:0000313" key="3">
    <source>
        <dbReference type="Proteomes" id="UP000185578"/>
    </source>
</evidence>
<sequence length="178" mass="20461">MRKQVRTDKEFVVTSIQSLRNRWKSLSGLQKTLINLLVLGVLVATYFIWQSNRLAGAALYVHNHTERPIFSYFVNDNWGGNAAANGGGGLTCCWRIEGQMLKVDWILDVTPEQIKQGLEEQNLSLELPNPPRKRTDDTLHVHFLPGDQVRVAWSDKHTSPLKEELKEFYTKDQERKSK</sequence>
<dbReference type="AlphaFoldDB" id="A0A1Q8EQY8"/>
<keyword evidence="1" id="KW-0812">Transmembrane</keyword>